<reference evidence="2 3" key="1">
    <citation type="journal article" date="2022" name="Nat. Genet.">
        <title>Improved pea reference genome and pan-genome highlight genomic features and evolutionary characteristics.</title>
        <authorList>
            <person name="Yang T."/>
            <person name="Liu R."/>
            <person name="Luo Y."/>
            <person name="Hu S."/>
            <person name="Wang D."/>
            <person name="Wang C."/>
            <person name="Pandey M.K."/>
            <person name="Ge S."/>
            <person name="Xu Q."/>
            <person name="Li N."/>
            <person name="Li G."/>
            <person name="Huang Y."/>
            <person name="Saxena R.K."/>
            <person name="Ji Y."/>
            <person name="Li M."/>
            <person name="Yan X."/>
            <person name="He Y."/>
            <person name="Liu Y."/>
            <person name="Wang X."/>
            <person name="Xiang C."/>
            <person name="Varshney R.K."/>
            <person name="Ding H."/>
            <person name="Gao S."/>
            <person name="Zong X."/>
        </authorList>
    </citation>
    <scope>NUCLEOTIDE SEQUENCE [LARGE SCALE GENOMIC DNA]</scope>
    <source>
        <strain evidence="2 3">cv. Zhongwan 6</strain>
    </source>
</reference>
<dbReference type="Proteomes" id="UP001058974">
    <property type="component" value="Chromosome 5"/>
</dbReference>
<feature type="compositionally biased region" description="Low complexity" evidence="1">
    <location>
        <begin position="11"/>
        <end position="30"/>
    </location>
</feature>
<protein>
    <submittedName>
        <fullName evidence="2">Uncharacterized protein</fullName>
    </submittedName>
</protein>
<evidence type="ECO:0000313" key="3">
    <source>
        <dbReference type="Proteomes" id="UP001058974"/>
    </source>
</evidence>
<comment type="caution">
    <text evidence="2">The sequence shown here is derived from an EMBL/GenBank/DDBJ whole genome shotgun (WGS) entry which is preliminary data.</text>
</comment>
<proteinExistence type="predicted"/>
<organism evidence="2 3">
    <name type="scientific">Pisum sativum</name>
    <name type="common">Garden pea</name>
    <name type="synonym">Lathyrus oleraceus</name>
    <dbReference type="NCBI Taxonomy" id="3888"/>
    <lineage>
        <taxon>Eukaryota</taxon>
        <taxon>Viridiplantae</taxon>
        <taxon>Streptophyta</taxon>
        <taxon>Embryophyta</taxon>
        <taxon>Tracheophyta</taxon>
        <taxon>Spermatophyta</taxon>
        <taxon>Magnoliopsida</taxon>
        <taxon>eudicotyledons</taxon>
        <taxon>Gunneridae</taxon>
        <taxon>Pentapetalae</taxon>
        <taxon>rosids</taxon>
        <taxon>fabids</taxon>
        <taxon>Fabales</taxon>
        <taxon>Fabaceae</taxon>
        <taxon>Papilionoideae</taxon>
        <taxon>50 kb inversion clade</taxon>
        <taxon>NPAAA clade</taxon>
        <taxon>Hologalegina</taxon>
        <taxon>IRL clade</taxon>
        <taxon>Fabeae</taxon>
        <taxon>Lathyrus</taxon>
    </lineage>
</organism>
<dbReference type="Gramene" id="Psat05G0413600-T1">
    <property type="protein sequence ID" value="KAI5408193.1"/>
    <property type="gene ID" value="KIW84_054136"/>
</dbReference>
<evidence type="ECO:0000256" key="1">
    <source>
        <dbReference type="SAM" id="MobiDB-lite"/>
    </source>
</evidence>
<dbReference type="EMBL" id="JAMSHJ010000005">
    <property type="protein sequence ID" value="KAI5408193.1"/>
    <property type="molecule type" value="Genomic_DNA"/>
</dbReference>
<evidence type="ECO:0000313" key="2">
    <source>
        <dbReference type="EMBL" id="KAI5408193.1"/>
    </source>
</evidence>
<feature type="region of interest" description="Disordered" evidence="1">
    <location>
        <begin position="1"/>
        <end position="30"/>
    </location>
</feature>
<dbReference type="PANTHER" id="PTHR47584">
    <property type="match status" value="1"/>
</dbReference>
<gene>
    <name evidence="2" type="ORF">KIW84_054136</name>
</gene>
<keyword evidence="3" id="KW-1185">Reference proteome</keyword>
<dbReference type="InterPro" id="IPR045026">
    <property type="entry name" value="LIMYB"/>
</dbReference>
<dbReference type="PANTHER" id="PTHR47584:SF14">
    <property type="entry name" value="L10-INTERACTING MYB DOMAIN-CONTAINING PROTEIN-LIKE"/>
    <property type="match status" value="1"/>
</dbReference>
<dbReference type="AlphaFoldDB" id="A0A9D4WSB1"/>
<name>A0A9D4WSB1_PEA</name>
<sequence>MKNNSYRPHFAAPGSSSTEPASSSVAPTSVGAPTIASQMTTNVDISDSKLWYDFITKAFIDIMVDEVTEGNMPSAWAKASLAKAERHRDRIVEVTSRVTSDCSLTKSVTILNEMEDIPHDAYGKALEKFMNHDWREVLIVMSVERKRGWVLRL</sequence>
<accession>A0A9D4WSB1</accession>